<sequence length="481" mass="49797">MPTGTGGGVPAQGQAGSPQGRFGPPPGEIAAAPTGATSTATTPPAGVTPPPAPPAARWRGALERLRRAKRTAPGRLRLSLAVLLVLVLGFGALTGWQVTGRTQAADQVLTHSQPLSQNAAEIYRSLADADTTAAAGFLLAGNEPREVRERYQSDLTTAAQLLTQAAAQSTGSPGAQSLISQLNQQLPVYSGLVETARANDRLGLPLGAAYLRYASDLMQKQVLPLAKQLSDAELQRLDRDYTAAQTTPWAAYLLGLLTLLVLLWFQVMLRRRTNRVLNPGLVGATAAVLASLLWLLAGASAADSALADSRQHGATPLKALNTARTATLQARTAENLDLVARGSTDAYANQWNDNVKADTGALATAAQLAPPGAAASIHAAQDQLGVWTHRHDGAVRDNTAGDYQGAVNSTVGNGDSSSQPAFEATDRDLAKAAEVERAAFASAAGTGRDATGTVAWAAGLLALLAAAGLLRGIGQRLAEYR</sequence>
<comment type="caution">
    <text evidence="3">The sequence shown here is derived from an EMBL/GenBank/DDBJ whole genome shotgun (WGS) entry which is preliminary data.</text>
</comment>
<feature type="transmembrane region" description="Helical" evidence="2">
    <location>
        <begin position="454"/>
        <end position="473"/>
    </location>
</feature>
<evidence type="ECO:0000313" key="4">
    <source>
        <dbReference type="Proteomes" id="UP001500037"/>
    </source>
</evidence>
<evidence type="ECO:0000256" key="2">
    <source>
        <dbReference type="SAM" id="Phobius"/>
    </source>
</evidence>
<proteinExistence type="predicted"/>
<evidence type="ECO:0000256" key="1">
    <source>
        <dbReference type="SAM" id="MobiDB-lite"/>
    </source>
</evidence>
<keyword evidence="2" id="KW-0472">Membrane</keyword>
<feature type="compositionally biased region" description="Gly residues" evidence="1">
    <location>
        <begin position="1"/>
        <end position="10"/>
    </location>
</feature>
<feature type="transmembrane region" description="Helical" evidence="2">
    <location>
        <begin position="76"/>
        <end position="96"/>
    </location>
</feature>
<gene>
    <name evidence="3" type="ORF">GCM10009665_51580</name>
</gene>
<dbReference type="Proteomes" id="UP001500037">
    <property type="component" value="Unassembled WGS sequence"/>
</dbReference>
<keyword evidence="2" id="KW-1133">Transmembrane helix</keyword>
<feature type="compositionally biased region" description="Low complexity" evidence="1">
    <location>
        <begin position="30"/>
        <end position="45"/>
    </location>
</feature>
<feature type="transmembrane region" description="Helical" evidence="2">
    <location>
        <begin position="249"/>
        <end position="269"/>
    </location>
</feature>
<reference evidence="3 4" key="1">
    <citation type="journal article" date="2019" name="Int. J. Syst. Evol. Microbiol.">
        <title>The Global Catalogue of Microorganisms (GCM) 10K type strain sequencing project: providing services to taxonomists for standard genome sequencing and annotation.</title>
        <authorList>
            <consortium name="The Broad Institute Genomics Platform"/>
            <consortium name="The Broad Institute Genome Sequencing Center for Infectious Disease"/>
            <person name="Wu L."/>
            <person name="Ma J."/>
        </authorList>
    </citation>
    <scope>NUCLEOTIDE SEQUENCE [LARGE SCALE GENOMIC DNA]</scope>
    <source>
        <strain evidence="3 4">JCM 13004</strain>
    </source>
</reference>
<evidence type="ECO:0008006" key="5">
    <source>
        <dbReference type="Google" id="ProtNLM"/>
    </source>
</evidence>
<dbReference type="EMBL" id="BAAALF010000110">
    <property type="protein sequence ID" value="GAA1254636.1"/>
    <property type="molecule type" value="Genomic_DNA"/>
</dbReference>
<accession>A0ABN1WMT9</accession>
<organism evidence="3 4">
    <name type="scientific">Kitasatospora nipponensis</name>
    <dbReference type="NCBI Taxonomy" id="258049"/>
    <lineage>
        <taxon>Bacteria</taxon>
        <taxon>Bacillati</taxon>
        <taxon>Actinomycetota</taxon>
        <taxon>Actinomycetes</taxon>
        <taxon>Kitasatosporales</taxon>
        <taxon>Streptomycetaceae</taxon>
        <taxon>Kitasatospora</taxon>
    </lineage>
</organism>
<evidence type="ECO:0000313" key="3">
    <source>
        <dbReference type="EMBL" id="GAA1254636.1"/>
    </source>
</evidence>
<feature type="transmembrane region" description="Helical" evidence="2">
    <location>
        <begin position="281"/>
        <end position="302"/>
    </location>
</feature>
<keyword evidence="2" id="KW-0812">Transmembrane</keyword>
<name>A0ABN1WMT9_9ACTN</name>
<protein>
    <recommendedName>
        <fullName evidence="5">Secreted protein</fullName>
    </recommendedName>
</protein>
<feature type="region of interest" description="Disordered" evidence="1">
    <location>
        <begin position="1"/>
        <end position="56"/>
    </location>
</feature>
<keyword evidence="4" id="KW-1185">Reference proteome</keyword>